<accession>A0ABQ5IYQ9</accession>
<keyword evidence="4" id="KW-1185">Reference proteome</keyword>
<protein>
    <recommendedName>
        <fullName evidence="5">WH2 domain-containing protein</fullName>
    </recommendedName>
</protein>
<evidence type="ECO:0000256" key="2">
    <source>
        <dbReference type="SAM" id="MobiDB-lite"/>
    </source>
</evidence>
<proteinExistence type="predicted"/>
<feature type="coiled-coil region" evidence="1">
    <location>
        <begin position="178"/>
        <end position="221"/>
    </location>
</feature>
<dbReference type="Proteomes" id="UP001151760">
    <property type="component" value="Unassembled WGS sequence"/>
</dbReference>
<feature type="compositionally biased region" description="Basic and acidic residues" evidence="2">
    <location>
        <begin position="117"/>
        <end position="132"/>
    </location>
</feature>
<reference evidence="3" key="2">
    <citation type="submission" date="2022-01" db="EMBL/GenBank/DDBJ databases">
        <authorList>
            <person name="Yamashiro T."/>
            <person name="Shiraishi A."/>
            <person name="Satake H."/>
            <person name="Nakayama K."/>
        </authorList>
    </citation>
    <scope>NUCLEOTIDE SEQUENCE</scope>
</reference>
<name>A0ABQ5IYQ9_9ASTR</name>
<feature type="region of interest" description="Disordered" evidence="2">
    <location>
        <begin position="331"/>
        <end position="429"/>
    </location>
</feature>
<dbReference type="EMBL" id="BQNB010021289">
    <property type="protein sequence ID" value="GJU04835.1"/>
    <property type="molecule type" value="Genomic_DNA"/>
</dbReference>
<organism evidence="3 4">
    <name type="scientific">Tanacetum coccineum</name>
    <dbReference type="NCBI Taxonomy" id="301880"/>
    <lineage>
        <taxon>Eukaryota</taxon>
        <taxon>Viridiplantae</taxon>
        <taxon>Streptophyta</taxon>
        <taxon>Embryophyta</taxon>
        <taxon>Tracheophyta</taxon>
        <taxon>Spermatophyta</taxon>
        <taxon>Magnoliopsida</taxon>
        <taxon>eudicotyledons</taxon>
        <taxon>Gunneridae</taxon>
        <taxon>Pentapetalae</taxon>
        <taxon>asterids</taxon>
        <taxon>campanulids</taxon>
        <taxon>Asterales</taxon>
        <taxon>Asteraceae</taxon>
        <taxon>Asteroideae</taxon>
        <taxon>Anthemideae</taxon>
        <taxon>Anthemidinae</taxon>
        <taxon>Tanacetum</taxon>
    </lineage>
</organism>
<evidence type="ECO:0000313" key="3">
    <source>
        <dbReference type="EMBL" id="GJU04835.1"/>
    </source>
</evidence>
<evidence type="ECO:0000313" key="4">
    <source>
        <dbReference type="Proteomes" id="UP001151760"/>
    </source>
</evidence>
<reference evidence="3" key="1">
    <citation type="journal article" date="2022" name="Int. J. Mol. Sci.">
        <title>Draft Genome of Tanacetum Coccineum: Genomic Comparison of Closely Related Tanacetum-Family Plants.</title>
        <authorList>
            <person name="Yamashiro T."/>
            <person name="Shiraishi A."/>
            <person name="Nakayama K."/>
            <person name="Satake H."/>
        </authorList>
    </citation>
    <scope>NUCLEOTIDE SEQUENCE</scope>
</reference>
<sequence length="491" mass="54491">EKSKAEAALLRAQPKFPSSEEINQLLVNALQTSLQEFATKQNLNITAENPLQTQQFNCLSLSNKYQQRIGDALSTAASTGAFQKKAELPKKTLPYPQQPPPPSKPFTDTSPAQSKGEPSKVSKVEKGKDPLQHIDGLTTNGESIESDSTSHISTCGLKAESKVIKRLIRLGHLTPEELAQQQILADEGKKAVEEAEKDKARKELYRKLRRIDDAHENLKKMGKVLNMQPGVPLSESDPILELNRLAKRKRKNLGDLFRTTKKFKSSVYIDDLKELNNEMLYTDIFFRDARTFSLCLLMEVESRNMHPNVQMRCMYVRRSFSRIGDALSTVASTGGQPAGVGQSSTEVEKTTTAEKSKIAQLFKNHNKKKVELPKKTSPYPQQPPLSKPTSLYPQPPPPSKPFTFTSLFTNTSPAQSKGKPSKVEKGKDPLQHIYGLTTSGESIESDSTSHISTCGPKAESKVIKRLIRLGHLTPEELAQHHILADEGKKGC</sequence>
<feature type="compositionally biased region" description="Polar residues" evidence="2">
    <location>
        <begin position="331"/>
        <end position="345"/>
    </location>
</feature>
<evidence type="ECO:0008006" key="5">
    <source>
        <dbReference type="Google" id="ProtNLM"/>
    </source>
</evidence>
<feature type="non-terminal residue" evidence="3">
    <location>
        <position position="1"/>
    </location>
</feature>
<evidence type="ECO:0000256" key="1">
    <source>
        <dbReference type="SAM" id="Coils"/>
    </source>
</evidence>
<gene>
    <name evidence="3" type="ORF">Tco_1121265</name>
</gene>
<keyword evidence="1" id="KW-0175">Coiled coil</keyword>
<feature type="compositionally biased region" description="Polar residues" evidence="2">
    <location>
        <begin position="137"/>
        <end position="149"/>
    </location>
</feature>
<feature type="compositionally biased region" description="Basic and acidic residues" evidence="2">
    <location>
        <begin position="346"/>
        <end position="357"/>
    </location>
</feature>
<feature type="region of interest" description="Disordered" evidence="2">
    <location>
        <begin position="87"/>
        <end position="149"/>
    </location>
</feature>
<comment type="caution">
    <text evidence="3">The sequence shown here is derived from an EMBL/GenBank/DDBJ whole genome shotgun (WGS) entry which is preliminary data.</text>
</comment>